<evidence type="ECO:0000313" key="2">
    <source>
        <dbReference type="EMBL" id="GAU22406.1"/>
    </source>
</evidence>
<sequence length="109" mass="12452">MASSSIPAKEADGEMPNWLELPRDITANILQRLDTVDMVTSVCQVCPLWWNICKGPFMWRSIHMTMIHNSPYDLVKICCYAIQRSCGQLENVQIRCFGTDDLLKCIAEK</sequence>
<dbReference type="SUPFAM" id="SSF81383">
    <property type="entry name" value="F-box domain"/>
    <property type="match status" value="1"/>
</dbReference>
<dbReference type="Proteomes" id="UP000242715">
    <property type="component" value="Unassembled WGS sequence"/>
</dbReference>
<keyword evidence="3" id="KW-1185">Reference proteome</keyword>
<evidence type="ECO:0000313" key="3">
    <source>
        <dbReference type="Proteomes" id="UP000242715"/>
    </source>
</evidence>
<dbReference type="InterPro" id="IPR036047">
    <property type="entry name" value="F-box-like_dom_sf"/>
</dbReference>
<dbReference type="OrthoDB" id="2095648at2759"/>
<proteinExistence type="predicted"/>
<organism evidence="2 3">
    <name type="scientific">Trifolium subterraneum</name>
    <name type="common">Subterranean clover</name>
    <dbReference type="NCBI Taxonomy" id="3900"/>
    <lineage>
        <taxon>Eukaryota</taxon>
        <taxon>Viridiplantae</taxon>
        <taxon>Streptophyta</taxon>
        <taxon>Embryophyta</taxon>
        <taxon>Tracheophyta</taxon>
        <taxon>Spermatophyta</taxon>
        <taxon>Magnoliopsida</taxon>
        <taxon>eudicotyledons</taxon>
        <taxon>Gunneridae</taxon>
        <taxon>Pentapetalae</taxon>
        <taxon>rosids</taxon>
        <taxon>fabids</taxon>
        <taxon>Fabales</taxon>
        <taxon>Fabaceae</taxon>
        <taxon>Papilionoideae</taxon>
        <taxon>50 kb inversion clade</taxon>
        <taxon>NPAAA clade</taxon>
        <taxon>Hologalegina</taxon>
        <taxon>IRL clade</taxon>
        <taxon>Trifolieae</taxon>
        <taxon>Trifolium</taxon>
    </lineage>
</organism>
<dbReference type="CDD" id="cd22164">
    <property type="entry name" value="F-box_AtSKIP19-like"/>
    <property type="match status" value="1"/>
</dbReference>
<accession>A0A2Z6LUB1</accession>
<dbReference type="EMBL" id="DF973247">
    <property type="protein sequence ID" value="GAU22406.1"/>
    <property type="molecule type" value="Genomic_DNA"/>
</dbReference>
<protein>
    <recommendedName>
        <fullName evidence="1">F-box domain-containing protein</fullName>
    </recommendedName>
</protein>
<dbReference type="PANTHER" id="PTHR38926:SF2">
    <property type="entry name" value="F-BOX_LRR-REPEAT PROTEIN 21-RELATED"/>
    <property type="match status" value="1"/>
</dbReference>
<reference evidence="3" key="1">
    <citation type="journal article" date="2017" name="Front. Plant Sci.">
        <title>Climate Clever Clovers: New Paradigm to Reduce the Environmental Footprint of Ruminants by Breeding Low Methanogenic Forages Utilizing Haplotype Variation.</title>
        <authorList>
            <person name="Kaur P."/>
            <person name="Appels R."/>
            <person name="Bayer P.E."/>
            <person name="Keeble-Gagnere G."/>
            <person name="Wang J."/>
            <person name="Hirakawa H."/>
            <person name="Shirasawa K."/>
            <person name="Vercoe P."/>
            <person name="Stefanova K."/>
            <person name="Durmic Z."/>
            <person name="Nichols P."/>
            <person name="Revell C."/>
            <person name="Isobe S.N."/>
            <person name="Edwards D."/>
            <person name="Erskine W."/>
        </authorList>
    </citation>
    <scope>NUCLEOTIDE SEQUENCE [LARGE SCALE GENOMIC DNA]</scope>
    <source>
        <strain evidence="3">cv. Daliak</strain>
    </source>
</reference>
<dbReference type="Gene3D" id="1.20.1280.50">
    <property type="match status" value="1"/>
</dbReference>
<dbReference type="InterPro" id="IPR001810">
    <property type="entry name" value="F-box_dom"/>
</dbReference>
<dbReference type="PROSITE" id="PS50181">
    <property type="entry name" value="FBOX"/>
    <property type="match status" value="1"/>
</dbReference>
<gene>
    <name evidence="2" type="ORF">TSUD_122920</name>
</gene>
<name>A0A2Z6LUB1_TRISU</name>
<dbReference type="AlphaFoldDB" id="A0A2Z6LUB1"/>
<evidence type="ECO:0000259" key="1">
    <source>
        <dbReference type="PROSITE" id="PS50181"/>
    </source>
</evidence>
<dbReference type="Pfam" id="PF12937">
    <property type="entry name" value="F-box-like"/>
    <property type="match status" value="1"/>
</dbReference>
<feature type="domain" description="F-box" evidence="1">
    <location>
        <begin position="15"/>
        <end position="62"/>
    </location>
</feature>
<dbReference type="PANTHER" id="PTHR38926">
    <property type="entry name" value="F-BOX DOMAIN CONTAINING PROTEIN, EXPRESSED"/>
    <property type="match status" value="1"/>
</dbReference>